<evidence type="ECO:0000256" key="7">
    <source>
        <dbReference type="ARBA" id="ARBA00023136"/>
    </source>
</evidence>
<keyword evidence="4" id="KW-0653">Protein transport</keyword>
<dbReference type="Pfam" id="PF02416">
    <property type="entry name" value="TatA_B_E"/>
    <property type="match status" value="1"/>
</dbReference>
<evidence type="ECO:0000313" key="9">
    <source>
        <dbReference type="EMBL" id="MDU0365581.1"/>
    </source>
</evidence>
<sequence length="197" mass="20704">MFGLTFEKLLLVGLIAAVVLGPQRLPVVVGRAAALVRDLRRTVDAARVRAAEEIGVPVDAPQWRALDPRRYDPRRIVAEALAAPSVEGMNATAATRRKIEEQATVRPPTNTSPGEVGVASDGAAPTPAPEAPAHGMRRIRGGTTAHPRWMVVPVDAPLEDPDTSANGGVPTVPLTPPTGWTGADAMDTGPRPPALLY</sequence>
<dbReference type="InterPro" id="IPR003369">
    <property type="entry name" value="TatA/B/E"/>
</dbReference>
<protein>
    <recommendedName>
        <fullName evidence="11">Sec-independent protein translocase protein TatB</fullName>
    </recommendedName>
</protein>
<comment type="caution">
    <text evidence="9">The sequence shown here is derived from an EMBL/GenBank/DDBJ whole genome shotgun (WGS) entry which is preliminary data.</text>
</comment>
<evidence type="ECO:0000256" key="1">
    <source>
        <dbReference type="ARBA" id="ARBA00004167"/>
    </source>
</evidence>
<feature type="compositionally biased region" description="Low complexity" evidence="8">
    <location>
        <begin position="167"/>
        <end position="182"/>
    </location>
</feature>
<evidence type="ECO:0000256" key="8">
    <source>
        <dbReference type="SAM" id="MobiDB-lite"/>
    </source>
</evidence>
<accession>A0ABU3T2L1</accession>
<dbReference type="Proteomes" id="UP001263371">
    <property type="component" value="Unassembled WGS sequence"/>
</dbReference>
<evidence type="ECO:0000256" key="2">
    <source>
        <dbReference type="ARBA" id="ARBA00022448"/>
    </source>
</evidence>
<reference evidence="9 10" key="1">
    <citation type="submission" date="2023-09" db="EMBL/GenBank/DDBJ databases">
        <title>Microbacterium fusihabitans sp. nov., Microbacterium phycihabitans sp. nov., and Microbacterium cervinum sp. nov., isolated from dried seaweeds of beach.</title>
        <authorList>
            <person name="Lee S.D."/>
        </authorList>
    </citation>
    <scope>NUCLEOTIDE SEQUENCE [LARGE SCALE GENOMIC DNA]</scope>
    <source>
        <strain evidence="9 10">KSW4-17</strain>
    </source>
</reference>
<keyword evidence="7" id="KW-0472">Membrane</keyword>
<proteinExistence type="predicted"/>
<evidence type="ECO:0000256" key="3">
    <source>
        <dbReference type="ARBA" id="ARBA00022692"/>
    </source>
</evidence>
<keyword evidence="10" id="KW-1185">Reference proteome</keyword>
<dbReference type="EMBL" id="JAWDIS010000001">
    <property type="protein sequence ID" value="MDU0365581.1"/>
    <property type="molecule type" value="Genomic_DNA"/>
</dbReference>
<evidence type="ECO:0008006" key="11">
    <source>
        <dbReference type="Google" id="ProtNLM"/>
    </source>
</evidence>
<comment type="subcellular location">
    <subcellularLocation>
        <location evidence="1">Membrane</location>
        <topology evidence="1">Single-pass membrane protein</topology>
    </subcellularLocation>
</comment>
<name>A0ABU3T2L1_9MICO</name>
<keyword evidence="2" id="KW-0813">Transport</keyword>
<keyword evidence="5" id="KW-1133">Transmembrane helix</keyword>
<dbReference type="RefSeq" id="WP_315992904.1">
    <property type="nucleotide sequence ID" value="NZ_JAWDIS010000001.1"/>
</dbReference>
<evidence type="ECO:0000256" key="4">
    <source>
        <dbReference type="ARBA" id="ARBA00022927"/>
    </source>
</evidence>
<feature type="region of interest" description="Disordered" evidence="8">
    <location>
        <begin position="102"/>
        <end position="140"/>
    </location>
</feature>
<feature type="region of interest" description="Disordered" evidence="8">
    <location>
        <begin position="157"/>
        <end position="197"/>
    </location>
</feature>
<gene>
    <name evidence="9" type="ORF">RWH45_00060</name>
</gene>
<evidence type="ECO:0000313" key="10">
    <source>
        <dbReference type="Proteomes" id="UP001263371"/>
    </source>
</evidence>
<keyword evidence="6" id="KW-0811">Translocation</keyword>
<evidence type="ECO:0000256" key="5">
    <source>
        <dbReference type="ARBA" id="ARBA00022989"/>
    </source>
</evidence>
<keyword evidence="3" id="KW-0812">Transmembrane</keyword>
<organism evidence="9 10">
    <name type="scientific">Microbacterium galbum</name>
    <dbReference type="NCBI Taxonomy" id="3075994"/>
    <lineage>
        <taxon>Bacteria</taxon>
        <taxon>Bacillati</taxon>
        <taxon>Actinomycetota</taxon>
        <taxon>Actinomycetes</taxon>
        <taxon>Micrococcales</taxon>
        <taxon>Microbacteriaceae</taxon>
        <taxon>Microbacterium</taxon>
    </lineage>
</organism>
<evidence type="ECO:0000256" key="6">
    <source>
        <dbReference type="ARBA" id="ARBA00023010"/>
    </source>
</evidence>
<dbReference type="PRINTS" id="PR01506">
    <property type="entry name" value="TATBPROTEIN"/>
</dbReference>